<feature type="compositionally biased region" description="Pro residues" evidence="1">
    <location>
        <begin position="459"/>
        <end position="469"/>
    </location>
</feature>
<evidence type="ECO:0000313" key="4">
    <source>
        <dbReference type="Proteomes" id="UP001492380"/>
    </source>
</evidence>
<feature type="compositionally biased region" description="Basic and acidic residues" evidence="1">
    <location>
        <begin position="413"/>
        <end position="422"/>
    </location>
</feature>
<accession>A0ABR1YHX1</accession>
<sequence>MAAIRPPSSLTAPAVLTIARTRLFAAMRREDPTALDKDAVAQMHTLLDAAILHCSPSNLQNCKEWLVVNAVPSLKRISVLGDYLVKLAQSLVADKDAMLPKRSRRNVPSARRQALNILYLLNDLVHHVRVHHELSSHFAHTLEELEPNLASLVNTALQAQVSGKAKLRQRLARLTELYAHAQYSDGYKDRVRKALEEGSLPTASDEVQSQGTVGQKDTPYVLPSYHGETHDAWYDLPAGALMPHIRPNDSRPIDTRQIKALDLRNKKVGSELISAVQDLLQYANNLYTEDEGIVADIDMMGQPMVKDEMTGDLVASEGYYGWSVEFCDKMKKRRDEARSRPDTRDIYNRSRSVSSRSRSRSRSRSISSDRGGRYGQRGKRRYSSSRSRSRSRDRDDKRRRDDSRSPSRPRMGLGRDRGFDRRSRSRSPGGFRGYRRSSPPAPVNRAPIGNPSPQFNHSLPPPPPPPQGNFPPVHGFVPPPLPPSASLPPKPQFPAHPPPPPNYTGPWPPPPPPMPPNSGFHQQGGPVPQFPPFPPHMPYPNMPMGYPIPPPPPPPGYNPNQQQWQPPHPQQYPGWNQNQGWNQGHGQGRGY</sequence>
<protein>
    <recommendedName>
        <fullName evidence="2">CID domain-containing protein</fullName>
    </recommendedName>
</protein>
<dbReference type="Pfam" id="PF04818">
    <property type="entry name" value="CID"/>
    <property type="match status" value="1"/>
</dbReference>
<dbReference type="Gene3D" id="1.25.40.90">
    <property type="match status" value="1"/>
</dbReference>
<feature type="compositionally biased region" description="Pro residues" evidence="1">
    <location>
        <begin position="477"/>
        <end position="516"/>
    </location>
</feature>
<dbReference type="EMBL" id="JBBWRZ010000009">
    <property type="protein sequence ID" value="KAK8229018.1"/>
    <property type="molecule type" value="Genomic_DNA"/>
</dbReference>
<dbReference type="PANTHER" id="PTHR12323:SF0">
    <property type="entry name" value="CALCIUM HOMEOSTASIS ENDOPLASMIC RETICULUM PROTEIN"/>
    <property type="match status" value="1"/>
</dbReference>
<feature type="region of interest" description="Disordered" evidence="1">
    <location>
        <begin position="331"/>
        <end position="591"/>
    </location>
</feature>
<feature type="compositionally biased region" description="Pro residues" evidence="1">
    <location>
        <begin position="528"/>
        <end position="557"/>
    </location>
</feature>
<evidence type="ECO:0000313" key="3">
    <source>
        <dbReference type="EMBL" id="KAK8229018.1"/>
    </source>
</evidence>
<dbReference type="InterPro" id="IPR006569">
    <property type="entry name" value="CID_dom"/>
</dbReference>
<dbReference type="PANTHER" id="PTHR12323">
    <property type="entry name" value="SR-RELATED CTD ASSOCIATED FACTOR 6"/>
    <property type="match status" value="1"/>
</dbReference>
<dbReference type="InterPro" id="IPR008942">
    <property type="entry name" value="ENTH_VHS"/>
</dbReference>
<gene>
    <name evidence="3" type="ORF">HDK90DRAFT_492851</name>
</gene>
<comment type="caution">
    <text evidence="3">The sequence shown here is derived from an EMBL/GenBank/DDBJ whole genome shotgun (WGS) entry which is preliminary data.</text>
</comment>
<evidence type="ECO:0000259" key="2">
    <source>
        <dbReference type="PROSITE" id="PS51391"/>
    </source>
</evidence>
<feature type="compositionally biased region" description="Basic and acidic residues" evidence="1">
    <location>
        <begin position="331"/>
        <end position="348"/>
    </location>
</feature>
<feature type="compositionally biased region" description="Basic residues" evidence="1">
    <location>
        <begin position="376"/>
        <end position="389"/>
    </location>
</feature>
<name>A0ABR1YHX1_9PEZI</name>
<dbReference type="PROSITE" id="PS51391">
    <property type="entry name" value="CID"/>
    <property type="match status" value="1"/>
</dbReference>
<feature type="compositionally biased region" description="Low complexity" evidence="1">
    <location>
        <begin position="558"/>
        <end position="582"/>
    </location>
</feature>
<evidence type="ECO:0000256" key="1">
    <source>
        <dbReference type="SAM" id="MobiDB-lite"/>
    </source>
</evidence>
<organism evidence="3 4">
    <name type="scientific">Phyllosticta capitalensis</name>
    <dbReference type="NCBI Taxonomy" id="121624"/>
    <lineage>
        <taxon>Eukaryota</taxon>
        <taxon>Fungi</taxon>
        <taxon>Dikarya</taxon>
        <taxon>Ascomycota</taxon>
        <taxon>Pezizomycotina</taxon>
        <taxon>Dothideomycetes</taxon>
        <taxon>Dothideomycetes incertae sedis</taxon>
        <taxon>Botryosphaeriales</taxon>
        <taxon>Phyllostictaceae</taxon>
        <taxon>Phyllosticta</taxon>
    </lineage>
</organism>
<feature type="domain" description="CID" evidence="2">
    <location>
        <begin position="35"/>
        <end position="199"/>
    </location>
</feature>
<feature type="compositionally biased region" description="Basic and acidic residues" evidence="1">
    <location>
        <begin position="390"/>
        <end position="405"/>
    </location>
</feature>
<reference evidence="3 4" key="1">
    <citation type="submission" date="2024-04" db="EMBL/GenBank/DDBJ databases">
        <title>Phyllosticta paracitricarpa is synonymous to the EU quarantine fungus P. citricarpa based on phylogenomic analyses.</title>
        <authorList>
            <consortium name="Lawrence Berkeley National Laboratory"/>
            <person name="Van Ingen-Buijs V.A."/>
            <person name="Van Westerhoven A.C."/>
            <person name="Haridas S."/>
            <person name="Skiadas P."/>
            <person name="Martin F."/>
            <person name="Groenewald J.Z."/>
            <person name="Crous P.W."/>
            <person name="Seidl M.F."/>
        </authorList>
    </citation>
    <scope>NUCLEOTIDE SEQUENCE [LARGE SCALE GENOMIC DNA]</scope>
    <source>
        <strain evidence="3 4">CBS 123374</strain>
    </source>
</reference>
<keyword evidence="4" id="KW-1185">Reference proteome</keyword>
<proteinExistence type="predicted"/>
<dbReference type="Proteomes" id="UP001492380">
    <property type="component" value="Unassembled WGS sequence"/>
</dbReference>